<dbReference type="InterPro" id="IPR051702">
    <property type="entry name" value="SH3_domain_YSC84-like"/>
</dbReference>
<keyword evidence="4" id="KW-1185">Reference proteome</keyword>
<dbReference type="GO" id="GO:0035091">
    <property type="term" value="F:phosphatidylinositol binding"/>
    <property type="evidence" value="ECO:0007669"/>
    <property type="project" value="TreeGrafter"/>
</dbReference>
<keyword evidence="1" id="KW-0732">Signal</keyword>
<feature type="chain" id="PRO_5042812593" evidence="1">
    <location>
        <begin position="23"/>
        <end position="220"/>
    </location>
</feature>
<feature type="signal peptide" evidence="1">
    <location>
        <begin position="1"/>
        <end position="22"/>
    </location>
</feature>
<gene>
    <name evidence="3" type="ORF">RZN69_03975</name>
</gene>
<dbReference type="CDD" id="cd11524">
    <property type="entry name" value="SYLF"/>
    <property type="match status" value="1"/>
</dbReference>
<proteinExistence type="predicted"/>
<dbReference type="AlphaFoldDB" id="A0AAQ3LE25"/>
<name>A0AAQ3LE25_9BACT</name>
<evidence type="ECO:0000313" key="4">
    <source>
        <dbReference type="Proteomes" id="UP001304300"/>
    </source>
</evidence>
<dbReference type="EMBL" id="CP136920">
    <property type="protein sequence ID" value="WOO42235.1"/>
    <property type="molecule type" value="Genomic_DNA"/>
</dbReference>
<evidence type="ECO:0000256" key="1">
    <source>
        <dbReference type="SAM" id="SignalP"/>
    </source>
</evidence>
<feature type="domain" description="Ysc84 actin-binding" evidence="2">
    <location>
        <begin position="98"/>
        <end position="217"/>
    </location>
</feature>
<dbReference type="Pfam" id="PF04366">
    <property type="entry name" value="Ysc84"/>
    <property type="match status" value="1"/>
</dbReference>
<evidence type="ECO:0000313" key="3">
    <source>
        <dbReference type="EMBL" id="WOO42235.1"/>
    </source>
</evidence>
<dbReference type="InterPro" id="IPR007461">
    <property type="entry name" value="Ysc84_actin-binding"/>
</dbReference>
<dbReference type="KEGG" id="puo:RZN69_03975"/>
<protein>
    <submittedName>
        <fullName evidence="3">Lipid-binding SYLF domain-containing protein</fullName>
    </submittedName>
</protein>
<dbReference type="RefSeq" id="WP_317834739.1">
    <property type="nucleotide sequence ID" value="NZ_CP136920.1"/>
</dbReference>
<evidence type="ECO:0000259" key="2">
    <source>
        <dbReference type="Pfam" id="PF04366"/>
    </source>
</evidence>
<dbReference type="PANTHER" id="PTHR15629:SF2">
    <property type="entry name" value="SH3 DOMAIN-CONTAINING YSC84-LIKE PROTEIN 1"/>
    <property type="match status" value="1"/>
</dbReference>
<organism evidence="3 4">
    <name type="scientific">Rubellicoccus peritrichatus</name>
    <dbReference type="NCBI Taxonomy" id="3080537"/>
    <lineage>
        <taxon>Bacteria</taxon>
        <taxon>Pseudomonadati</taxon>
        <taxon>Verrucomicrobiota</taxon>
        <taxon>Opitutia</taxon>
        <taxon>Puniceicoccales</taxon>
        <taxon>Cerasicoccaceae</taxon>
        <taxon>Rubellicoccus</taxon>
    </lineage>
</organism>
<sequence>MKNLSHLFVTILIGITPFFAAAEDSLPVRTDTAIQILQKIAISDKPIPQVVLDEAVGVAIVKIVRGGFIVGGQHGNGIILKHLGGGKWSAPLAFDMGGGSFGAQIGGDVVDYVFVLNNDVALEMFTSSNEVKFDAGAAATAGPDNATANKKDLPGKSIYVYSTTDGAFAGATVGGSYIKVEPEVNQATYGMEVTTEQILSGKVKGLPSSKKLVALLNGKS</sequence>
<dbReference type="PANTHER" id="PTHR15629">
    <property type="entry name" value="SH3YL1 PROTEIN"/>
    <property type="match status" value="1"/>
</dbReference>
<accession>A0AAQ3LE25</accession>
<dbReference type="Proteomes" id="UP001304300">
    <property type="component" value="Chromosome"/>
</dbReference>
<reference evidence="3 4" key="1">
    <citation type="submission" date="2023-10" db="EMBL/GenBank/DDBJ databases">
        <title>Rubellicoccus peritrichatus gen. nov., sp. nov., isolated from an algae of coral reef tank.</title>
        <authorList>
            <person name="Luo J."/>
        </authorList>
    </citation>
    <scope>NUCLEOTIDE SEQUENCE [LARGE SCALE GENOMIC DNA]</scope>
    <source>
        <strain evidence="3 4">CR14</strain>
    </source>
</reference>